<keyword evidence="1" id="KW-0812">Transmembrane</keyword>
<dbReference type="AlphaFoldDB" id="A0A195BFT8"/>
<keyword evidence="3" id="KW-1185">Reference proteome</keyword>
<dbReference type="Proteomes" id="UP000078540">
    <property type="component" value="Unassembled WGS sequence"/>
</dbReference>
<accession>A0A195BFT8</accession>
<sequence length="530" mass="60835">MNKLLSNSIEDQLEHSFRTCLSMTGVHLIFLIRDYTSSSESASASKCTRWAFRDVSNPSGTPLQSDNAMVVVGTRHNNPTEQLILLSFFPFFLPKQRGTRGREGRRSESFLTEERIEFRFGSPAMVRDAVSYFTLNINIAATRVIYVLRTVYYEKYISQILKTGAKERCDIPRIKYVYVNISWTNDSQDRCSPASLPKTSETDPMIEQVYNGFCRGGNDCNHHSSLGKWKFGSPTLPLFNTVDSNDCPWTEEVDERGKIGGPAKRLKEIKREKELRKNVLRDRVDEGKKYLLNYYRLLAETRCSKCHGDRVEKSVVKEDIVTVGRSCDLRCVMRRRLMSVAMNKINAIPTNNDIPRPDYLSGFDKFATNYEPESWSCRSMSYRLTYIRLEIYPRILADPNQNHVWLNRTTMPNAYNGVAKYCETKARLTFVSLKMTFFSKHYNVAKRHAIFSERKSRLTDAKNATSHTSRTFTLLLTSLNLIARMIAIVALVYNIQRSNTFAADLRVSVTSAVLRDNSIKVMPDMAKGER</sequence>
<evidence type="ECO:0000313" key="3">
    <source>
        <dbReference type="Proteomes" id="UP000078540"/>
    </source>
</evidence>
<proteinExistence type="predicted"/>
<feature type="transmembrane region" description="Helical" evidence="1">
    <location>
        <begin position="472"/>
        <end position="493"/>
    </location>
</feature>
<keyword evidence="1" id="KW-1133">Transmembrane helix</keyword>
<evidence type="ECO:0000313" key="2">
    <source>
        <dbReference type="EMBL" id="KYM83047.1"/>
    </source>
</evidence>
<reference evidence="2 3" key="1">
    <citation type="submission" date="2015-09" db="EMBL/GenBank/DDBJ databases">
        <title>Atta colombica WGS genome.</title>
        <authorList>
            <person name="Nygaard S."/>
            <person name="Hu H."/>
            <person name="Boomsma J."/>
            <person name="Zhang G."/>
        </authorList>
    </citation>
    <scope>NUCLEOTIDE SEQUENCE [LARGE SCALE GENOMIC DNA]</scope>
    <source>
        <strain evidence="2">Treedump-2</strain>
        <tissue evidence="2">Whole body</tissue>
    </source>
</reference>
<keyword evidence="1" id="KW-0472">Membrane</keyword>
<protein>
    <submittedName>
        <fullName evidence="2">Uncharacterized protein</fullName>
    </submittedName>
</protein>
<organism evidence="2 3">
    <name type="scientific">Atta colombica</name>
    <dbReference type="NCBI Taxonomy" id="520822"/>
    <lineage>
        <taxon>Eukaryota</taxon>
        <taxon>Metazoa</taxon>
        <taxon>Ecdysozoa</taxon>
        <taxon>Arthropoda</taxon>
        <taxon>Hexapoda</taxon>
        <taxon>Insecta</taxon>
        <taxon>Pterygota</taxon>
        <taxon>Neoptera</taxon>
        <taxon>Endopterygota</taxon>
        <taxon>Hymenoptera</taxon>
        <taxon>Apocrita</taxon>
        <taxon>Aculeata</taxon>
        <taxon>Formicoidea</taxon>
        <taxon>Formicidae</taxon>
        <taxon>Myrmicinae</taxon>
        <taxon>Atta</taxon>
    </lineage>
</organism>
<evidence type="ECO:0000256" key="1">
    <source>
        <dbReference type="SAM" id="Phobius"/>
    </source>
</evidence>
<dbReference type="EMBL" id="KQ976500">
    <property type="protein sequence ID" value="KYM83047.1"/>
    <property type="molecule type" value="Genomic_DNA"/>
</dbReference>
<gene>
    <name evidence="2" type="ORF">ALC53_06312</name>
</gene>
<name>A0A195BFT8_9HYME</name>